<feature type="compositionally biased region" description="Polar residues" evidence="1">
    <location>
        <begin position="91"/>
        <end position="107"/>
    </location>
</feature>
<proteinExistence type="predicted"/>
<evidence type="ECO:0000313" key="4">
    <source>
        <dbReference type="Proteomes" id="UP001652680"/>
    </source>
</evidence>
<gene>
    <name evidence="5" type="primary">LOC108045461</name>
    <name evidence="3" type="synonym">108045461</name>
</gene>
<dbReference type="OrthoDB" id="7412264at2759"/>
<dbReference type="CTD" id="31294"/>
<feature type="region of interest" description="Disordered" evidence="1">
    <location>
        <begin position="80"/>
        <end position="141"/>
    </location>
</feature>
<protein>
    <submittedName>
        <fullName evidence="5">Follicle cell protein 3C-1</fullName>
    </submittedName>
</protein>
<accession>A0A6P4EQ24</accession>
<evidence type="ECO:0000313" key="3">
    <source>
        <dbReference type="EnsemblMetazoa" id="XP_016980280.1"/>
    </source>
</evidence>
<dbReference type="EnsemblMetazoa" id="XM_017124791.1">
    <property type="protein sequence ID" value="XP_016980280.1"/>
    <property type="gene ID" value="LOC108045461"/>
</dbReference>
<sequence>MAAFRKSLLLFTLLLAIHLEASKIVYKKPLYGSSGASAKGKRPRSKDIKVEATTLSSTTEVDWPAAVEFVIVTTQNSQLETGVGSEGPINVASTTESSLGNGTSPRSVESPATLGEPATTTSSTLANTIPSPPTPGSAALSQQDNLPVPCTCGVFLSSQIPNGLPTKPLIHQELDRMFPCDAIGRKQCQTKCLEAIVQHLPNSANIVCSALGHDCHKERAYLFIKNCHNQWVNTNLQAGREYCCRGGNPYRCPLIG</sequence>
<dbReference type="GeneID" id="108045461"/>
<dbReference type="Proteomes" id="UP001652680">
    <property type="component" value="Unassembled WGS sequence"/>
</dbReference>
<feature type="chain" id="PRO_5027851227" evidence="2">
    <location>
        <begin position="22"/>
        <end position="256"/>
    </location>
</feature>
<dbReference type="RefSeq" id="XP_016980280.1">
    <property type="nucleotide sequence ID" value="XM_017124791.1"/>
</dbReference>
<reference evidence="4" key="1">
    <citation type="journal article" date="2021" name="Elife">
        <title>Highly contiguous assemblies of 101 drosophilid genomes.</title>
        <authorList>
            <person name="Kim B.Y."/>
            <person name="Wang J.R."/>
            <person name="Miller D.E."/>
            <person name="Barmina O."/>
            <person name="Delaney E."/>
            <person name="Thompson A."/>
            <person name="Comeault A.A."/>
            <person name="Peede D."/>
            <person name="D'Agostino E.R."/>
            <person name="Pelaez J."/>
            <person name="Aguilar J.M."/>
            <person name="Haji D."/>
            <person name="Matsunaga T."/>
            <person name="Armstrong E.E."/>
            <person name="Zych M."/>
            <person name="Ogawa Y."/>
            <person name="Stamenkovic-Radak M."/>
            <person name="Jelic M."/>
            <person name="Veselinovic M.S."/>
            <person name="Tanaskovic M."/>
            <person name="Eric P."/>
            <person name="Gao J.J."/>
            <person name="Katoh T.K."/>
            <person name="Toda M.J."/>
            <person name="Watabe H."/>
            <person name="Watada M."/>
            <person name="Davis J.S."/>
            <person name="Moyle L.C."/>
            <person name="Manoli G."/>
            <person name="Bertolini E."/>
            <person name="Kostal V."/>
            <person name="Hawley R.S."/>
            <person name="Takahashi A."/>
            <person name="Jones C.D."/>
            <person name="Price D.K."/>
            <person name="Whiteman N."/>
            <person name="Kopp A."/>
            <person name="Matute D.R."/>
            <person name="Petrov D.A."/>
        </authorList>
    </citation>
    <scope>NUCLEOTIDE SEQUENCE [LARGE SCALE GENOMIC DNA]</scope>
</reference>
<feature type="signal peptide" evidence="2">
    <location>
        <begin position="1"/>
        <end position="21"/>
    </location>
</feature>
<evidence type="ECO:0000256" key="2">
    <source>
        <dbReference type="SAM" id="SignalP"/>
    </source>
</evidence>
<name>A0A6P4EQ24_DRORH</name>
<keyword evidence="2" id="KW-0732">Signal</keyword>
<evidence type="ECO:0000313" key="5">
    <source>
        <dbReference type="RefSeq" id="XP_016980280.1"/>
    </source>
</evidence>
<reference evidence="5" key="2">
    <citation type="submission" date="2025-04" db="UniProtKB">
        <authorList>
            <consortium name="RefSeq"/>
        </authorList>
    </citation>
    <scope>IDENTIFICATION</scope>
</reference>
<feature type="compositionally biased region" description="Polar residues" evidence="1">
    <location>
        <begin position="118"/>
        <end position="129"/>
    </location>
</feature>
<organism evidence="5">
    <name type="scientific">Drosophila rhopaloa</name>
    <name type="common">Fruit fly</name>
    <dbReference type="NCBI Taxonomy" id="1041015"/>
    <lineage>
        <taxon>Eukaryota</taxon>
        <taxon>Metazoa</taxon>
        <taxon>Ecdysozoa</taxon>
        <taxon>Arthropoda</taxon>
        <taxon>Hexapoda</taxon>
        <taxon>Insecta</taxon>
        <taxon>Pterygota</taxon>
        <taxon>Neoptera</taxon>
        <taxon>Endopterygota</taxon>
        <taxon>Diptera</taxon>
        <taxon>Brachycera</taxon>
        <taxon>Muscomorpha</taxon>
        <taxon>Ephydroidea</taxon>
        <taxon>Drosophilidae</taxon>
        <taxon>Drosophila</taxon>
        <taxon>Sophophora</taxon>
    </lineage>
</organism>
<evidence type="ECO:0000256" key="1">
    <source>
        <dbReference type="SAM" id="MobiDB-lite"/>
    </source>
</evidence>
<dbReference type="AlphaFoldDB" id="A0A6P4EQ24"/>
<keyword evidence="4" id="KW-1185">Reference proteome</keyword>
<reference evidence="3" key="3">
    <citation type="submission" date="2025-05" db="UniProtKB">
        <authorList>
            <consortium name="EnsemblMetazoa"/>
        </authorList>
    </citation>
    <scope>IDENTIFICATION</scope>
</reference>